<dbReference type="CDD" id="cd00093">
    <property type="entry name" value="HTH_XRE"/>
    <property type="match status" value="1"/>
</dbReference>
<dbReference type="PANTHER" id="PTHR37038">
    <property type="entry name" value="TRANSCRIPTIONAL REGULATOR-RELATED"/>
    <property type="match status" value="1"/>
</dbReference>
<dbReference type="InterPro" id="IPR011990">
    <property type="entry name" value="TPR-like_helical_dom_sf"/>
</dbReference>
<dbReference type="PANTHER" id="PTHR37038:SF14">
    <property type="entry name" value="TRANSCRIPTIONAL ACTIVATOR"/>
    <property type="match status" value="1"/>
</dbReference>
<dbReference type="SUPFAM" id="SSF47413">
    <property type="entry name" value="lambda repressor-like DNA-binding domains"/>
    <property type="match status" value="1"/>
</dbReference>
<dbReference type="InterPro" id="IPR053163">
    <property type="entry name" value="HTH-type_regulator_Rgg"/>
</dbReference>
<dbReference type="Pfam" id="PF18768">
    <property type="entry name" value="RNPP_C"/>
    <property type="match status" value="1"/>
</dbReference>
<dbReference type="RefSeq" id="WP_106589714.1">
    <property type="nucleotide sequence ID" value="NZ_PYAV01000015.1"/>
</dbReference>
<feature type="repeat" description="TPR" evidence="1">
    <location>
        <begin position="162"/>
        <end position="195"/>
    </location>
</feature>
<dbReference type="InterPro" id="IPR010982">
    <property type="entry name" value="Lambda_DNA-bd_dom_sf"/>
</dbReference>
<dbReference type="Gene3D" id="1.10.260.40">
    <property type="entry name" value="lambda repressor-like DNA-binding domains"/>
    <property type="match status" value="1"/>
</dbReference>
<keyword evidence="4" id="KW-1185">Reference proteome</keyword>
<dbReference type="EMBL" id="PYAV01000015">
    <property type="protein sequence ID" value="PSL42430.1"/>
    <property type="molecule type" value="Genomic_DNA"/>
</dbReference>
<dbReference type="SUPFAM" id="SSF48452">
    <property type="entry name" value="TPR-like"/>
    <property type="match status" value="1"/>
</dbReference>
<evidence type="ECO:0000256" key="1">
    <source>
        <dbReference type="PROSITE-ProRule" id="PRU00339"/>
    </source>
</evidence>
<dbReference type="AlphaFoldDB" id="A0A2P8H8C1"/>
<feature type="domain" description="HTH cro/C1-type" evidence="2">
    <location>
        <begin position="12"/>
        <end position="65"/>
    </location>
</feature>
<dbReference type="PROSITE" id="PS50943">
    <property type="entry name" value="HTH_CROC1"/>
    <property type="match status" value="1"/>
</dbReference>
<comment type="caution">
    <text evidence="3">The sequence shown here is derived from an EMBL/GenBank/DDBJ whole genome shotgun (WGS) entry which is preliminary data.</text>
</comment>
<proteinExistence type="predicted"/>
<reference evidence="3 4" key="1">
    <citation type="submission" date="2018-03" db="EMBL/GenBank/DDBJ databases">
        <title>Genomic Encyclopedia of Type Strains, Phase III (KMG-III): the genomes of soil and plant-associated and newly described type strains.</title>
        <authorList>
            <person name="Whitman W."/>
        </authorList>
    </citation>
    <scope>NUCLEOTIDE SEQUENCE [LARGE SCALE GENOMIC DNA]</scope>
    <source>
        <strain evidence="3 4">CGMCC 1.07653</strain>
    </source>
</reference>
<keyword evidence="3" id="KW-0238">DNA-binding</keyword>
<evidence type="ECO:0000313" key="3">
    <source>
        <dbReference type="EMBL" id="PSL42430.1"/>
    </source>
</evidence>
<dbReference type="Pfam" id="PF01381">
    <property type="entry name" value="HTH_3"/>
    <property type="match status" value="1"/>
</dbReference>
<name>A0A2P8H8C1_9BACI</name>
<accession>A0A2P8H8C1</accession>
<dbReference type="InterPro" id="IPR019734">
    <property type="entry name" value="TPR_rpt"/>
</dbReference>
<gene>
    <name evidence="3" type="ORF">B0H94_11534</name>
</gene>
<dbReference type="OrthoDB" id="1150409at2"/>
<evidence type="ECO:0000313" key="4">
    <source>
        <dbReference type="Proteomes" id="UP000242310"/>
    </source>
</evidence>
<dbReference type="Proteomes" id="UP000242310">
    <property type="component" value="Unassembled WGS sequence"/>
</dbReference>
<dbReference type="SMART" id="SM00530">
    <property type="entry name" value="HTH_XRE"/>
    <property type="match status" value="1"/>
</dbReference>
<dbReference type="GO" id="GO:0003677">
    <property type="term" value="F:DNA binding"/>
    <property type="evidence" value="ECO:0007669"/>
    <property type="project" value="UniProtKB-KW"/>
</dbReference>
<protein>
    <submittedName>
        <fullName evidence="3">DNA-binding XRE family transcriptional regulator</fullName>
    </submittedName>
</protein>
<sequence>MDQAKTALGAEVRRLREKRRLTQQSLATINLSQAALSKIEKGIYTPNLETLQYLAGALNVTIDHFLNILQFDNPEYVETTVNYIEELMADHQYEALVRLTKQELQSRSRKMDESWYTLFLERAYWHAAYFLGKKKADECIDHLKDLAYKSSVTAERFEGLNSKVLSSIAILLAEEQKFEESLSYFEKSLEEIPQDTLKHPGRDLRIYQIRILYNQVNVLYDLGNHEAALARVNEGLRLSKKYESAALAGQLYYYRGQCLEHTKGTFKEIKSCYEKALLFFEFLDKKMYIERVKNLKSEYINTCE</sequence>
<organism evidence="3 4">
    <name type="scientific">Salsuginibacillus halophilus</name>
    <dbReference type="NCBI Taxonomy" id="517424"/>
    <lineage>
        <taxon>Bacteria</taxon>
        <taxon>Bacillati</taxon>
        <taxon>Bacillota</taxon>
        <taxon>Bacilli</taxon>
        <taxon>Bacillales</taxon>
        <taxon>Bacillaceae</taxon>
        <taxon>Salsuginibacillus</taxon>
    </lineage>
</organism>
<dbReference type="SMART" id="SM00028">
    <property type="entry name" value="TPR"/>
    <property type="match status" value="2"/>
</dbReference>
<dbReference type="PROSITE" id="PS50005">
    <property type="entry name" value="TPR"/>
    <property type="match status" value="1"/>
</dbReference>
<dbReference type="InterPro" id="IPR041315">
    <property type="entry name" value="PlcR_TPR"/>
</dbReference>
<dbReference type="InterPro" id="IPR001387">
    <property type="entry name" value="Cro/C1-type_HTH"/>
</dbReference>
<dbReference type="Gene3D" id="1.25.40.10">
    <property type="entry name" value="Tetratricopeptide repeat domain"/>
    <property type="match status" value="1"/>
</dbReference>
<keyword evidence="1" id="KW-0802">TPR repeat</keyword>
<evidence type="ECO:0000259" key="2">
    <source>
        <dbReference type="PROSITE" id="PS50943"/>
    </source>
</evidence>